<dbReference type="InterPro" id="IPR043760">
    <property type="entry name" value="PycTM_dom"/>
</dbReference>
<dbReference type="GO" id="GO:0005886">
    <property type="term" value="C:plasma membrane"/>
    <property type="evidence" value="ECO:0007669"/>
    <property type="project" value="UniProtKB-SubCell"/>
</dbReference>
<comment type="subcellular location">
    <subcellularLocation>
        <location evidence="1">Cell membrane</location>
    </subcellularLocation>
</comment>
<dbReference type="InterPro" id="IPR003607">
    <property type="entry name" value="HD/PDEase_dom"/>
</dbReference>
<protein>
    <submittedName>
        <fullName evidence="10">DUF5706 domain-containing protein</fullName>
    </submittedName>
</protein>
<dbReference type="EMBL" id="JAOTIF010000022">
    <property type="protein sequence ID" value="MCU7551698.1"/>
    <property type="molecule type" value="Genomic_DNA"/>
</dbReference>
<keyword evidence="2" id="KW-1003">Cell membrane</keyword>
<evidence type="ECO:0000256" key="1">
    <source>
        <dbReference type="ARBA" id="ARBA00004236"/>
    </source>
</evidence>
<feature type="transmembrane region" description="Helical" evidence="8">
    <location>
        <begin position="288"/>
        <end position="309"/>
    </location>
</feature>
<evidence type="ECO:0000313" key="10">
    <source>
        <dbReference type="EMBL" id="MCU7551698.1"/>
    </source>
</evidence>
<evidence type="ECO:0000256" key="6">
    <source>
        <dbReference type="ARBA" id="ARBA00023118"/>
    </source>
</evidence>
<dbReference type="Pfam" id="PF18967">
    <property type="entry name" value="PycTM"/>
    <property type="match status" value="1"/>
</dbReference>
<dbReference type="RefSeq" id="WP_279299134.1">
    <property type="nucleotide sequence ID" value="NZ_JAOTIF010000022.1"/>
</dbReference>
<dbReference type="Gene3D" id="1.10.3210.10">
    <property type="entry name" value="Hypothetical protein af1432"/>
    <property type="match status" value="1"/>
</dbReference>
<dbReference type="Pfam" id="PF01966">
    <property type="entry name" value="HD"/>
    <property type="match status" value="1"/>
</dbReference>
<feature type="transmembrane region" description="Helical" evidence="8">
    <location>
        <begin position="262"/>
        <end position="282"/>
    </location>
</feature>
<keyword evidence="7 8" id="KW-0472">Membrane</keyword>
<dbReference type="GO" id="GO:0000166">
    <property type="term" value="F:nucleotide binding"/>
    <property type="evidence" value="ECO:0007669"/>
    <property type="project" value="UniProtKB-KW"/>
</dbReference>
<organism evidence="10 11">
    <name type="scientific">Paraflavisolibacter caeni</name>
    <dbReference type="NCBI Taxonomy" id="2982496"/>
    <lineage>
        <taxon>Bacteria</taxon>
        <taxon>Pseudomonadati</taxon>
        <taxon>Bacteroidota</taxon>
        <taxon>Chitinophagia</taxon>
        <taxon>Chitinophagales</taxon>
        <taxon>Chitinophagaceae</taxon>
        <taxon>Paraflavisolibacter</taxon>
    </lineage>
</organism>
<accession>A0A9X2XPM4</accession>
<dbReference type="GO" id="GO:0051607">
    <property type="term" value="P:defense response to virus"/>
    <property type="evidence" value="ECO:0007669"/>
    <property type="project" value="UniProtKB-KW"/>
</dbReference>
<proteinExistence type="predicted"/>
<keyword evidence="3 8" id="KW-0812">Transmembrane</keyword>
<dbReference type="SUPFAM" id="SSF109604">
    <property type="entry name" value="HD-domain/PDEase-like"/>
    <property type="match status" value="1"/>
</dbReference>
<sequence>MSETSAELLTAVRNYVTDLFTHQVKPEFVFHSLEHTEDVVEASSYMADHYRLNDEDHLVLLLAAWFHDTGYTKGEATGHEDESIKIATAFLNRNNVDETVIQRVGSCIEATRMPQSPVSLIEKILCDADLFHLATDDFKARSQLLRQEQESLLGLKIDKKEWRKNNISFLENHKYFTDYGLEKLEPKKHENLDRLKKKKQVKVVEEKEEKKVAFPYLSEPAATNKEAKEQQKNTERGAQTMFRTTSHNHFELSGLADSKAHIMISVNAIIISVVLTVLLGRIVYERQFIIPTITLLLVSISTIIFAILATRPSISSGKFSEEDIRAKKTNLLFFGNFYRMKLEEYQWGMNEMLKDREYLYNSMIKDIYFLGVVLSKKYRYLRIAYTIFMWGIILSSIAFGIAAIIGSPTAEPGQLIDY</sequence>
<name>A0A9X2XPM4_9BACT</name>
<dbReference type="Proteomes" id="UP001155483">
    <property type="component" value="Unassembled WGS sequence"/>
</dbReference>
<comment type="caution">
    <text evidence="10">The sequence shown here is derived from an EMBL/GenBank/DDBJ whole genome shotgun (WGS) entry which is preliminary data.</text>
</comment>
<feature type="transmembrane region" description="Helical" evidence="8">
    <location>
        <begin position="383"/>
        <end position="405"/>
    </location>
</feature>
<keyword evidence="4" id="KW-0547">Nucleotide-binding</keyword>
<keyword evidence="5 8" id="KW-1133">Transmembrane helix</keyword>
<reference evidence="10" key="1">
    <citation type="submission" date="2022-09" db="EMBL/GenBank/DDBJ databases">
        <authorList>
            <person name="Yuan C."/>
            <person name="Ke Z."/>
        </authorList>
    </citation>
    <scope>NUCLEOTIDE SEQUENCE</scope>
    <source>
        <strain evidence="10">LB-8</strain>
    </source>
</reference>
<dbReference type="AlphaFoldDB" id="A0A9X2XPM4"/>
<feature type="domain" description="HD/PDEase" evidence="9">
    <location>
        <begin position="28"/>
        <end position="143"/>
    </location>
</feature>
<evidence type="ECO:0000256" key="3">
    <source>
        <dbReference type="ARBA" id="ARBA00022692"/>
    </source>
</evidence>
<evidence type="ECO:0000256" key="4">
    <source>
        <dbReference type="ARBA" id="ARBA00022741"/>
    </source>
</evidence>
<dbReference type="CDD" id="cd00077">
    <property type="entry name" value="HDc"/>
    <property type="match status" value="1"/>
</dbReference>
<keyword evidence="6" id="KW-0051">Antiviral defense</keyword>
<evidence type="ECO:0000256" key="2">
    <source>
        <dbReference type="ARBA" id="ARBA00022475"/>
    </source>
</evidence>
<evidence type="ECO:0000256" key="7">
    <source>
        <dbReference type="ARBA" id="ARBA00023136"/>
    </source>
</evidence>
<reference evidence="10" key="2">
    <citation type="submission" date="2023-04" db="EMBL/GenBank/DDBJ databases">
        <title>Paracnuella aquatica gen. nov., sp. nov., a member of the family Chitinophagaceae isolated from a hot spring.</title>
        <authorList>
            <person name="Wang C."/>
        </authorList>
    </citation>
    <scope>NUCLEOTIDE SEQUENCE</scope>
    <source>
        <strain evidence="10">LB-8</strain>
    </source>
</reference>
<keyword evidence="11" id="KW-1185">Reference proteome</keyword>
<gene>
    <name evidence="10" type="ORF">OCK74_21435</name>
</gene>
<evidence type="ECO:0000256" key="5">
    <source>
        <dbReference type="ARBA" id="ARBA00022989"/>
    </source>
</evidence>
<evidence type="ECO:0000259" key="9">
    <source>
        <dbReference type="SMART" id="SM00471"/>
    </source>
</evidence>
<evidence type="ECO:0000256" key="8">
    <source>
        <dbReference type="SAM" id="Phobius"/>
    </source>
</evidence>
<dbReference type="InterPro" id="IPR006674">
    <property type="entry name" value="HD_domain"/>
</dbReference>
<dbReference type="SMART" id="SM00471">
    <property type="entry name" value="HDc"/>
    <property type="match status" value="1"/>
</dbReference>
<evidence type="ECO:0000313" key="11">
    <source>
        <dbReference type="Proteomes" id="UP001155483"/>
    </source>
</evidence>